<feature type="region of interest" description="Disordered" evidence="1">
    <location>
        <begin position="248"/>
        <end position="316"/>
    </location>
</feature>
<protein>
    <submittedName>
        <fullName evidence="2">Uncharacterized protein</fullName>
    </submittedName>
</protein>
<dbReference type="Proteomes" id="UP000784294">
    <property type="component" value="Unassembled WGS sequence"/>
</dbReference>
<feature type="compositionally biased region" description="Polar residues" evidence="1">
    <location>
        <begin position="262"/>
        <end position="271"/>
    </location>
</feature>
<dbReference type="OrthoDB" id="273452at2759"/>
<feature type="compositionally biased region" description="Acidic residues" evidence="1">
    <location>
        <begin position="296"/>
        <end position="308"/>
    </location>
</feature>
<keyword evidence="3" id="KW-1185">Reference proteome</keyword>
<reference evidence="2" key="1">
    <citation type="submission" date="2018-11" db="EMBL/GenBank/DDBJ databases">
        <authorList>
            <consortium name="Pathogen Informatics"/>
        </authorList>
    </citation>
    <scope>NUCLEOTIDE SEQUENCE</scope>
</reference>
<evidence type="ECO:0000313" key="2">
    <source>
        <dbReference type="EMBL" id="VEL43109.1"/>
    </source>
</evidence>
<gene>
    <name evidence="2" type="ORF">PXEA_LOCUS36549</name>
</gene>
<feature type="region of interest" description="Disordered" evidence="1">
    <location>
        <begin position="124"/>
        <end position="165"/>
    </location>
</feature>
<dbReference type="EMBL" id="CAAALY010278896">
    <property type="protein sequence ID" value="VEL43109.1"/>
    <property type="molecule type" value="Genomic_DNA"/>
</dbReference>
<evidence type="ECO:0000313" key="3">
    <source>
        <dbReference type="Proteomes" id="UP000784294"/>
    </source>
</evidence>
<name>A0A448XRJ9_9PLAT</name>
<evidence type="ECO:0000256" key="1">
    <source>
        <dbReference type="SAM" id="MobiDB-lite"/>
    </source>
</evidence>
<proteinExistence type="predicted"/>
<accession>A0A448XRJ9</accession>
<sequence>MIGLLSSDPLRSNGHEMLSAQIRQSAYFQQLPPLPLACVQLDGEVASMPIIFEDIYLGLQDSLVSQIGSARRLASYRGRGEAELWRVVDAGQPVPRLPPPRPLQEGLAASVSLGCAGAGSAEHDLSGGSSCTAHRRHETTTRSTCRENTMTDSLEGGELSNGHIGLSSELHVPRLRVDQLPTEAPASLRNRPASVALPVGDVGSKPSFAGARSSIAGLRGLTGLDDDLASSQPSESLSAYGDYELLSGSQLQQSTRRRQRSIQTELQSQQGNRRHGQRFVTTGVSRPIRQQRREDGDVEDEAEGESENSGDRYTGCIGTTTTGHWLADTQMSLLDRPRRPGVRPASTIGGVTDHTSAFGRFREARRVCSKTSDFSKLY</sequence>
<dbReference type="AlphaFoldDB" id="A0A448XRJ9"/>
<feature type="compositionally biased region" description="Polar residues" evidence="1">
    <location>
        <begin position="141"/>
        <end position="152"/>
    </location>
</feature>
<organism evidence="2 3">
    <name type="scientific">Protopolystoma xenopodis</name>
    <dbReference type="NCBI Taxonomy" id="117903"/>
    <lineage>
        <taxon>Eukaryota</taxon>
        <taxon>Metazoa</taxon>
        <taxon>Spiralia</taxon>
        <taxon>Lophotrochozoa</taxon>
        <taxon>Platyhelminthes</taxon>
        <taxon>Monogenea</taxon>
        <taxon>Polyopisthocotylea</taxon>
        <taxon>Polystomatidea</taxon>
        <taxon>Polystomatidae</taxon>
        <taxon>Protopolystoma</taxon>
    </lineage>
</organism>
<comment type="caution">
    <text evidence="2">The sequence shown here is derived from an EMBL/GenBank/DDBJ whole genome shotgun (WGS) entry which is preliminary data.</text>
</comment>